<dbReference type="PROSITE" id="PS50102">
    <property type="entry name" value="RRM"/>
    <property type="match status" value="1"/>
</dbReference>
<dbReference type="InterPro" id="IPR000504">
    <property type="entry name" value="RRM_dom"/>
</dbReference>
<reference evidence="8" key="2">
    <citation type="submission" date="2018-02" db="UniProtKB">
        <authorList>
            <consortium name="EnsemblPlants"/>
        </authorList>
    </citation>
    <scope>IDENTIFICATION</scope>
    <source>
        <strain evidence="8">Williams 82</strain>
    </source>
</reference>
<dbReference type="Gene3D" id="3.30.70.330">
    <property type="match status" value="1"/>
</dbReference>
<dbReference type="SUPFAM" id="SSF54928">
    <property type="entry name" value="RNA-binding domain, RBD"/>
    <property type="match status" value="1"/>
</dbReference>
<protein>
    <recommendedName>
        <fullName evidence="6">RRM domain-containing protein</fullName>
    </recommendedName>
</protein>
<dbReference type="Gramene" id="KRG90153">
    <property type="protein sequence ID" value="KRG90153"/>
    <property type="gene ID" value="GLYMA_20G071300"/>
</dbReference>
<reference evidence="7 8" key="1">
    <citation type="journal article" date="2010" name="Nature">
        <title>Genome sequence of the palaeopolyploid soybean.</title>
        <authorList>
            <person name="Schmutz J."/>
            <person name="Cannon S.B."/>
            <person name="Schlueter J."/>
            <person name="Ma J."/>
            <person name="Mitros T."/>
            <person name="Nelson W."/>
            <person name="Hyten D.L."/>
            <person name="Song Q."/>
            <person name="Thelen J.J."/>
            <person name="Cheng J."/>
            <person name="Xu D."/>
            <person name="Hellsten U."/>
            <person name="May G.D."/>
            <person name="Yu Y."/>
            <person name="Sakurai T."/>
            <person name="Umezawa T."/>
            <person name="Bhattacharyya M.K."/>
            <person name="Sandhu D."/>
            <person name="Valliyodan B."/>
            <person name="Lindquist E."/>
            <person name="Peto M."/>
            <person name="Grant D."/>
            <person name="Shu S."/>
            <person name="Goodstein D."/>
            <person name="Barry K."/>
            <person name="Futrell-Griggs M."/>
            <person name="Abernathy B."/>
            <person name="Du J."/>
            <person name="Tian Z."/>
            <person name="Zhu L."/>
            <person name="Gill N."/>
            <person name="Joshi T."/>
            <person name="Libault M."/>
            <person name="Sethuraman A."/>
            <person name="Zhang X.-C."/>
            <person name="Shinozaki K."/>
            <person name="Nguyen H.T."/>
            <person name="Wing R.A."/>
            <person name="Cregan P."/>
            <person name="Specht J."/>
            <person name="Grimwood J."/>
            <person name="Rokhsar D."/>
            <person name="Stacey G."/>
            <person name="Shoemaker R.C."/>
            <person name="Jackson S.A."/>
        </authorList>
    </citation>
    <scope>NUCLEOTIDE SEQUENCE</scope>
    <source>
        <strain evidence="8">cv. Williams 82</strain>
        <tissue evidence="7">Callus</tissue>
    </source>
</reference>
<feature type="compositionally biased region" description="Basic and acidic residues" evidence="5">
    <location>
        <begin position="1"/>
        <end position="19"/>
    </location>
</feature>
<dbReference type="GO" id="GO:0000381">
    <property type="term" value="P:regulation of alternative mRNA splicing, via spliceosome"/>
    <property type="evidence" value="ECO:0000318"/>
    <property type="project" value="GO_Central"/>
</dbReference>
<dbReference type="HOGENOM" id="CLU_1411059_0_0_1"/>
<dbReference type="GO" id="GO:0006397">
    <property type="term" value="P:mRNA processing"/>
    <property type="evidence" value="ECO:0007669"/>
    <property type="project" value="UniProtKB-KW"/>
</dbReference>
<dbReference type="InParanoid" id="K7N214"/>
<dbReference type="SMR" id="K7N214"/>
<dbReference type="EMBL" id="CM000853">
    <property type="protein sequence ID" value="KRG90153.1"/>
    <property type="molecule type" value="Genomic_DNA"/>
</dbReference>
<dbReference type="InterPro" id="IPR050907">
    <property type="entry name" value="SRSF"/>
</dbReference>
<dbReference type="GO" id="GO:0003729">
    <property type="term" value="F:mRNA binding"/>
    <property type="evidence" value="ECO:0000318"/>
    <property type="project" value="GO_Central"/>
</dbReference>
<organism evidence="7">
    <name type="scientific">Glycine max</name>
    <name type="common">Soybean</name>
    <name type="synonym">Glycine hispida</name>
    <dbReference type="NCBI Taxonomy" id="3847"/>
    <lineage>
        <taxon>Eukaryota</taxon>
        <taxon>Viridiplantae</taxon>
        <taxon>Streptophyta</taxon>
        <taxon>Embryophyta</taxon>
        <taxon>Tracheophyta</taxon>
        <taxon>Spermatophyta</taxon>
        <taxon>Magnoliopsida</taxon>
        <taxon>eudicotyledons</taxon>
        <taxon>Gunneridae</taxon>
        <taxon>Pentapetalae</taxon>
        <taxon>rosids</taxon>
        <taxon>fabids</taxon>
        <taxon>Fabales</taxon>
        <taxon>Fabaceae</taxon>
        <taxon>Papilionoideae</taxon>
        <taxon>50 kb inversion clade</taxon>
        <taxon>NPAAA clade</taxon>
        <taxon>indigoferoid/millettioid clade</taxon>
        <taxon>Phaseoleae</taxon>
        <taxon>Glycine</taxon>
        <taxon>Glycine subgen. Soja</taxon>
    </lineage>
</organism>
<dbReference type="InterPro" id="IPR012677">
    <property type="entry name" value="Nucleotide-bd_a/b_plait_sf"/>
</dbReference>
<feature type="compositionally biased region" description="Basic and acidic residues" evidence="5">
    <location>
        <begin position="30"/>
        <end position="52"/>
    </location>
</feature>
<keyword evidence="1" id="KW-0507">mRNA processing</keyword>
<keyword evidence="4" id="KW-0694">RNA-binding</keyword>
<dbReference type="AlphaFoldDB" id="K7N214"/>
<dbReference type="SMART" id="SM00360">
    <property type="entry name" value="RRM"/>
    <property type="match status" value="1"/>
</dbReference>
<dbReference type="CDD" id="cd00590">
    <property type="entry name" value="RRM_SF"/>
    <property type="match status" value="1"/>
</dbReference>
<name>K7N214_SOYBN</name>
<evidence type="ECO:0000313" key="7">
    <source>
        <dbReference type="EMBL" id="KRG90153.1"/>
    </source>
</evidence>
<keyword evidence="2" id="KW-0747">Spliceosome</keyword>
<dbReference type="EnsemblPlants" id="KRG90153">
    <property type="protein sequence ID" value="KRG90153"/>
    <property type="gene ID" value="GLYMA_20G071300"/>
</dbReference>
<dbReference type="GO" id="GO:0008380">
    <property type="term" value="P:RNA splicing"/>
    <property type="evidence" value="ECO:0007669"/>
    <property type="project" value="UniProtKB-KW"/>
</dbReference>
<dbReference type="PANTHER" id="PTHR23147">
    <property type="entry name" value="SERINE/ARGININE RICH SPLICING FACTOR"/>
    <property type="match status" value="1"/>
</dbReference>
<evidence type="ECO:0000256" key="3">
    <source>
        <dbReference type="ARBA" id="ARBA00023187"/>
    </source>
</evidence>
<evidence type="ECO:0000313" key="8">
    <source>
        <dbReference type="EnsemblPlants" id="KRG90153"/>
    </source>
</evidence>
<evidence type="ECO:0000313" key="9">
    <source>
        <dbReference type="Proteomes" id="UP000008827"/>
    </source>
</evidence>
<dbReference type="Proteomes" id="UP000008827">
    <property type="component" value="Chromosome 20"/>
</dbReference>
<evidence type="ECO:0000256" key="2">
    <source>
        <dbReference type="ARBA" id="ARBA00022728"/>
    </source>
</evidence>
<sequence length="193" mass="22748">MSEREKESGRDRESEREGENGWVRVKHRNQTKERDSEKVREDPHRRQAENRHGQGQSYSRANWRSRKNITSFYFTRFPDDATEKELWHHFKAFGAVREIFISKNRNKHGRRFGFVKFEGVENAQKLEWKLDNIIFGGLKMHVNTPKFGRNKVTKPISEANKVRHDVHKEEAVSLCTAYLDYAPWVVCGGSSEN</sequence>
<keyword evidence="3" id="KW-0508">mRNA splicing</keyword>
<dbReference type="PaxDb" id="3847-GLYMA20G17142.1"/>
<evidence type="ECO:0000256" key="4">
    <source>
        <dbReference type="PROSITE-ProRule" id="PRU00176"/>
    </source>
</evidence>
<dbReference type="OMA" id="VAEMWAI"/>
<accession>K7N214</accession>
<evidence type="ECO:0000256" key="1">
    <source>
        <dbReference type="ARBA" id="ARBA00022664"/>
    </source>
</evidence>
<keyword evidence="9" id="KW-1185">Reference proteome</keyword>
<feature type="region of interest" description="Disordered" evidence="5">
    <location>
        <begin position="1"/>
        <end position="61"/>
    </location>
</feature>
<evidence type="ECO:0000256" key="5">
    <source>
        <dbReference type="SAM" id="MobiDB-lite"/>
    </source>
</evidence>
<gene>
    <name evidence="7" type="ORF">GLYMA_20G071300</name>
</gene>
<proteinExistence type="predicted"/>
<feature type="domain" description="RRM" evidence="6">
    <location>
        <begin position="70"/>
        <end position="147"/>
    </location>
</feature>
<reference evidence="7" key="3">
    <citation type="submission" date="2018-07" db="EMBL/GenBank/DDBJ databases">
        <title>WGS assembly of Glycine max.</title>
        <authorList>
            <person name="Schmutz J."/>
            <person name="Cannon S."/>
            <person name="Schlueter J."/>
            <person name="Ma J."/>
            <person name="Mitros T."/>
            <person name="Nelson W."/>
            <person name="Hyten D."/>
            <person name="Song Q."/>
            <person name="Thelen J."/>
            <person name="Cheng J."/>
            <person name="Xu D."/>
            <person name="Hellsten U."/>
            <person name="May G."/>
            <person name="Yu Y."/>
            <person name="Sakurai T."/>
            <person name="Umezawa T."/>
            <person name="Bhattacharyya M."/>
            <person name="Sandhu D."/>
            <person name="Valliyodan B."/>
            <person name="Lindquist E."/>
            <person name="Peto M."/>
            <person name="Grant D."/>
            <person name="Shu S."/>
            <person name="Goodstein D."/>
            <person name="Barry K."/>
            <person name="Futrell-Griggs M."/>
            <person name="Abernathy B."/>
            <person name="Du J."/>
            <person name="Tian Z."/>
            <person name="Zhu L."/>
            <person name="Gill N."/>
            <person name="Joshi T."/>
            <person name="Libault M."/>
            <person name="Sethuraman A."/>
            <person name="Zhang X."/>
            <person name="Shinozaki K."/>
            <person name="Nguyen H."/>
            <person name="Wing R."/>
            <person name="Cregan P."/>
            <person name="Specht J."/>
            <person name="Grimwood J."/>
            <person name="Rokhsar D."/>
            <person name="Stacey G."/>
            <person name="Shoemaker R."/>
            <person name="Jackson S."/>
        </authorList>
    </citation>
    <scope>NUCLEOTIDE SEQUENCE</scope>
    <source>
        <tissue evidence="7">Callus</tissue>
    </source>
</reference>
<dbReference type="InterPro" id="IPR035979">
    <property type="entry name" value="RBD_domain_sf"/>
</dbReference>
<dbReference type="GO" id="GO:0005681">
    <property type="term" value="C:spliceosomal complex"/>
    <property type="evidence" value="ECO:0007669"/>
    <property type="project" value="UniProtKB-KW"/>
</dbReference>
<dbReference type="GO" id="GO:0016607">
    <property type="term" value="C:nuclear speck"/>
    <property type="evidence" value="ECO:0000318"/>
    <property type="project" value="GO_Central"/>
</dbReference>
<dbReference type="Pfam" id="PF00076">
    <property type="entry name" value="RRM_1"/>
    <property type="match status" value="1"/>
</dbReference>
<evidence type="ECO:0000259" key="6">
    <source>
        <dbReference type="PROSITE" id="PS50102"/>
    </source>
</evidence>